<comment type="caution">
    <text evidence="7">The sequence shown here is derived from an EMBL/GenBank/DDBJ whole genome shotgun (WGS) entry which is preliminary data.</text>
</comment>
<dbReference type="InterPro" id="IPR002933">
    <property type="entry name" value="Peptidase_M20"/>
</dbReference>
<keyword evidence="2" id="KW-0645">Protease</keyword>
<comment type="similarity">
    <text evidence="1">Belongs to the peptidase M20A family.</text>
</comment>
<name>A0ABY0HH71_9PEZI</name>
<organism evidence="7 8">
    <name type="scientific">Monosporascus cannonballus</name>
    <dbReference type="NCBI Taxonomy" id="155416"/>
    <lineage>
        <taxon>Eukaryota</taxon>
        <taxon>Fungi</taxon>
        <taxon>Dikarya</taxon>
        <taxon>Ascomycota</taxon>
        <taxon>Pezizomycotina</taxon>
        <taxon>Sordariomycetes</taxon>
        <taxon>Xylariomycetidae</taxon>
        <taxon>Xylariales</taxon>
        <taxon>Xylariales incertae sedis</taxon>
        <taxon>Monosporascus</taxon>
    </lineage>
</organism>
<evidence type="ECO:0000256" key="5">
    <source>
        <dbReference type="ARBA" id="ARBA00022833"/>
    </source>
</evidence>
<sequence length="681" mass="74678">MVEKEALLPPGGAEAPRTRKRRYWLHLAGLLAAVLLLRFICNALDAVSWRGYEGWIVAQCPQVEPLVPSQKTPALEEMDNYLASNRFRNESIARLSGAVQVPTQSYDDLGPIGEDKRWDIIYEMAAYLEKTFPLVHNTLLLEKVNTHGLLYTWEGSDKSLMPTVLMAHQDVVPVAEATVSQWTHPPFEGFYDGEYIWGRGASDDKTNLIGILEAVELLIDAGFKPARTLVLSFGFDEEISGGQGAGHLAPVLVDRYGKHGAAVIVDEGSGGYGAWGSTFAVPGVAEKGAIDVEIIVRMPGGHSSIPPAHNGIGVMSELITMIEANPYEPRLHSENPYLGFLKCGAAHSPEFPPKLRKLLPTHRDTVCHKKDKLALEAAKAGDDIKYLFTTSLAPDIITGGVKTNALPERTRLLVNHRVNIGERSSGVKAKLTGLAETVAKKYNLTFHAFDDEAETPLSITLNAGPHTLEPAPVTPTSVEGVTPYSVLSGTTRALYGTHLLVAPGLMTGNTDTRYYWDLTRHIFRFNPGWDPEQEGLGNIHTVDEKASVLAHIRTVQWYSMAVVSGPWNHEKSDGGSGGTQFALVPSVASHSTLHVLRHNDSMPALTKSHRARIEEMEKSHQTTLRRLADHAKQTTTLEKERDDAVKPRQQLIRCHAAQTASARIKNDDDVKELEGNACGRR</sequence>
<protein>
    <recommendedName>
        <fullName evidence="6">Peptidase M20 dimerisation domain-containing protein</fullName>
    </recommendedName>
</protein>
<dbReference type="EMBL" id="QJNS01000026">
    <property type="protein sequence ID" value="RYO92569.1"/>
    <property type="molecule type" value="Genomic_DNA"/>
</dbReference>
<dbReference type="SUPFAM" id="SSF55031">
    <property type="entry name" value="Bacterial exopeptidase dimerisation domain"/>
    <property type="match status" value="1"/>
</dbReference>
<keyword evidence="5" id="KW-0862">Zinc</keyword>
<keyword evidence="8" id="KW-1185">Reference proteome</keyword>
<dbReference type="InterPro" id="IPR036264">
    <property type="entry name" value="Bact_exopeptidase_dim_dom"/>
</dbReference>
<evidence type="ECO:0000313" key="8">
    <source>
        <dbReference type="Proteomes" id="UP000294003"/>
    </source>
</evidence>
<evidence type="ECO:0000313" key="7">
    <source>
        <dbReference type="EMBL" id="RYO92569.1"/>
    </source>
</evidence>
<proteinExistence type="inferred from homology"/>
<gene>
    <name evidence="7" type="ORF">DL762_001603</name>
</gene>
<dbReference type="Proteomes" id="UP000294003">
    <property type="component" value="Unassembled WGS sequence"/>
</dbReference>
<dbReference type="SUPFAM" id="SSF53187">
    <property type="entry name" value="Zn-dependent exopeptidases"/>
    <property type="match status" value="1"/>
</dbReference>
<evidence type="ECO:0000259" key="6">
    <source>
        <dbReference type="Pfam" id="PF07687"/>
    </source>
</evidence>
<reference evidence="7 8" key="1">
    <citation type="submission" date="2018-06" db="EMBL/GenBank/DDBJ databases">
        <title>Complete Genomes of Monosporascus.</title>
        <authorList>
            <person name="Robinson A.J."/>
            <person name="Natvig D.O."/>
        </authorList>
    </citation>
    <scope>NUCLEOTIDE SEQUENCE [LARGE SCALE GENOMIC DNA]</scope>
    <source>
        <strain evidence="7 8">CBS 609.92</strain>
    </source>
</reference>
<dbReference type="Pfam" id="PF01546">
    <property type="entry name" value="Peptidase_M20"/>
    <property type="match status" value="1"/>
</dbReference>
<dbReference type="Pfam" id="PF07687">
    <property type="entry name" value="M20_dimer"/>
    <property type="match status" value="1"/>
</dbReference>
<dbReference type="PANTHER" id="PTHR45962:SF1">
    <property type="entry name" value="N-FATTY-ACYL-AMINO ACID SYNTHASE_HYDROLASE PM20D1"/>
    <property type="match status" value="1"/>
</dbReference>
<dbReference type="InterPro" id="IPR011650">
    <property type="entry name" value="Peptidase_M20_dimer"/>
</dbReference>
<evidence type="ECO:0000256" key="2">
    <source>
        <dbReference type="ARBA" id="ARBA00022670"/>
    </source>
</evidence>
<evidence type="ECO:0000256" key="3">
    <source>
        <dbReference type="ARBA" id="ARBA00022723"/>
    </source>
</evidence>
<dbReference type="CDD" id="cd05674">
    <property type="entry name" value="M20_yscS"/>
    <property type="match status" value="1"/>
</dbReference>
<dbReference type="PANTHER" id="PTHR45962">
    <property type="entry name" value="N-FATTY-ACYL-AMINO ACID SYNTHASE/HYDROLASE PM20D1"/>
    <property type="match status" value="1"/>
</dbReference>
<keyword evidence="3" id="KW-0479">Metal-binding</keyword>
<dbReference type="Gene3D" id="3.30.70.360">
    <property type="match status" value="1"/>
</dbReference>
<accession>A0ABY0HH71</accession>
<dbReference type="InterPro" id="IPR047177">
    <property type="entry name" value="Pept_M20A"/>
</dbReference>
<dbReference type="Gene3D" id="3.40.630.10">
    <property type="entry name" value="Zn peptidases"/>
    <property type="match status" value="1"/>
</dbReference>
<evidence type="ECO:0000256" key="4">
    <source>
        <dbReference type="ARBA" id="ARBA00022801"/>
    </source>
</evidence>
<feature type="domain" description="Peptidase M20 dimerisation" evidence="6">
    <location>
        <begin position="284"/>
        <end position="442"/>
    </location>
</feature>
<keyword evidence="4" id="KW-0378">Hydrolase</keyword>
<evidence type="ECO:0000256" key="1">
    <source>
        <dbReference type="ARBA" id="ARBA00006247"/>
    </source>
</evidence>